<dbReference type="PANTHER" id="PTHR12243">
    <property type="entry name" value="MADF DOMAIN TRANSCRIPTION FACTOR"/>
    <property type="match status" value="1"/>
</dbReference>
<feature type="domain" description="MADF" evidence="1">
    <location>
        <begin position="7"/>
        <end position="100"/>
    </location>
</feature>
<keyword evidence="3" id="KW-1185">Reference proteome</keyword>
<dbReference type="PANTHER" id="PTHR12243:SF67">
    <property type="entry name" value="COREPRESSOR OF PANGOLIN, ISOFORM A-RELATED"/>
    <property type="match status" value="1"/>
</dbReference>
<dbReference type="SMART" id="SM00595">
    <property type="entry name" value="MADF"/>
    <property type="match status" value="1"/>
</dbReference>
<accession>A0AAN0IL29</accession>
<dbReference type="GO" id="GO:0005667">
    <property type="term" value="C:transcription regulator complex"/>
    <property type="evidence" value="ECO:0007669"/>
    <property type="project" value="TreeGrafter"/>
</dbReference>
<dbReference type="PROSITE" id="PS51029">
    <property type="entry name" value="MADF"/>
    <property type="match status" value="1"/>
</dbReference>
<sequence>MENMEERLVEAVKEYPCLWQIQSRSYKDLRAKENAWKAVALKVGEGFTEEDCCKKWKLLRDKFVRELKEVKKRKTGEAGPVYVSCWPLFGPMTFITDTVKHRASSSNFITESNAQSHNITVEEEDIVLTSDKDIESSIGDDTRYKVLYLVNNVQEKGVKGMTLTGMLHLLQ</sequence>
<reference evidence="2" key="2">
    <citation type="submission" date="2024-06" db="UniProtKB">
        <authorList>
            <consortium name="EnsemblMetazoa"/>
        </authorList>
    </citation>
    <scope>IDENTIFICATION</scope>
</reference>
<dbReference type="EnsemblMetazoa" id="XM_011404429.2">
    <property type="protein sequence ID" value="XP_011402731.2"/>
    <property type="gene ID" value="LOC105312073"/>
</dbReference>
<reference evidence="3" key="1">
    <citation type="journal article" date="2010" name="Nature">
        <title>The Amphimedon queenslandica genome and the evolution of animal complexity.</title>
        <authorList>
            <person name="Srivastava M."/>
            <person name="Simakov O."/>
            <person name="Chapman J."/>
            <person name="Fahey B."/>
            <person name="Gauthier M.E."/>
            <person name="Mitros T."/>
            <person name="Richards G.S."/>
            <person name="Conaco C."/>
            <person name="Dacre M."/>
            <person name="Hellsten U."/>
            <person name="Larroux C."/>
            <person name="Putnam N.H."/>
            <person name="Stanke M."/>
            <person name="Adamska M."/>
            <person name="Darling A."/>
            <person name="Degnan S.M."/>
            <person name="Oakley T.H."/>
            <person name="Plachetzki D.C."/>
            <person name="Zhai Y."/>
            <person name="Adamski M."/>
            <person name="Calcino A."/>
            <person name="Cummins S.F."/>
            <person name="Goodstein D.M."/>
            <person name="Harris C."/>
            <person name="Jackson D.J."/>
            <person name="Leys S.P."/>
            <person name="Shu S."/>
            <person name="Woodcroft B.J."/>
            <person name="Vervoort M."/>
            <person name="Kosik K.S."/>
            <person name="Manning G."/>
            <person name="Degnan B.M."/>
            <person name="Rokhsar D.S."/>
        </authorList>
    </citation>
    <scope>NUCLEOTIDE SEQUENCE [LARGE SCALE GENOMIC DNA]</scope>
</reference>
<dbReference type="Pfam" id="PF10545">
    <property type="entry name" value="MADF_DNA_bdg"/>
    <property type="match status" value="1"/>
</dbReference>
<dbReference type="RefSeq" id="XP_011402731.2">
    <property type="nucleotide sequence ID" value="XM_011404429.2"/>
</dbReference>
<dbReference type="Proteomes" id="UP000007879">
    <property type="component" value="Unassembled WGS sequence"/>
</dbReference>
<evidence type="ECO:0000313" key="2">
    <source>
        <dbReference type="EnsemblMetazoa" id="XP_011402731.2"/>
    </source>
</evidence>
<name>A0AAN0IL29_AMPQE</name>
<dbReference type="GO" id="GO:0006357">
    <property type="term" value="P:regulation of transcription by RNA polymerase II"/>
    <property type="evidence" value="ECO:0007669"/>
    <property type="project" value="TreeGrafter"/>
</dbReference>
<dbReference type="InterPro" id="IPR039353">
    <property type="entry name" value="TF_Adf1"/>
</dbReference>
<organism evidence="2 3">
    <name type="scientific">Amphimedon queenslandica</name>
    <name type="common">Sponge</name>
    <dbReference type="NCBI Taxonomy" id="400682"/>
    <lineage>
        <taxon>Eukaryota</taxon>
        <taxon>Metazoa</taxon>
        <taxon>Porifera</taxon>
        <taxon>Demospongiae</taxon>
        <taxon>Heteroscleromorpha</taxon>
        <taxon>Haplosclerida</taxon>
        <taxon>Niphatidae</taxon>
        <taxon>Amphimedon</taxon>
    </lineage>
</organism>
<dbReference type="AlphaFoldDB" id="A0AAN0IL29"/>
<proteinExistence type="predicted"/>
<dbReference type="GO" id="GO:0005634">
    <property type="term" value="C:nucleus"/>
    <property type="evidence" value="ECO:0007669"/>
    <property type="project" value="TreeGrafter"/>
</dbReference>
<dbReference type="KEGG" id="aqu:105312073"/>
<evidence type="ECO:0000313" key="3">
    <source>
        <dbReference type="Proteomes" id="UP000007879"/>
    </source>
</evidence>
<dbReference type="InterPro" id="IPR006578">
    <property type="entry name" value="MADF-dom"/>
</dbReference>
<evidence type="ECO:0000259" key="1">
    <source>
        <dbReference type="PROSITE" id="PS51029"/>
    </source>
</evidence>
<protein>
    <recommendedName>
        <fullName evidence="1">MADF domain-containing protein</fullName>
    </recommendedName>
</protein>
<dbReference type="GeneID" id="105312073"/>